<sequence length="102" mass="11727">MEQWLPIVAWWVLLLVLFWWILIVPQQRQRREREKFLSSLKPGDEVATADGICGRILSVDENMVTLRIADGVDIRVLKSGIMRRLTKEEAAKLRSVIRKGGG</sequence>
<keyword evidence="8" id="KW-0811">Translocation</keyword>
<dbReference type="InterPro" id="IPR003849">
    <property type="entry name" value="Preprotein_translocase_YajC"/>
</dbReference>
<evidence type="ECO:0000313" key="12">
    <source>
        <dbReference type="Proteomes" id="UP001204798"/>
    </source>
</evidence>
<keyword evidence="5 10" id="KW-0812">Transmembrane</keyword>
<evidence type="ECO:0000256" key="1">
    <source>
        <dbReference type="ARBA" id="ARBA00004162"/>
    </source>
</evidence>
<evidence type="ECO:0000256" key="8">
    <source>
        <dbReference type="ARBA" id="ARBA00023010"/>
    </source>
</evidence>
<keyword evidence="12" id="KW-1185">Reference proteome</keyword>
<comment type="similarity">
    <text evidence="2">Belongs to the YajC family.</text>
</comment>
<keyword evidence="7 10" id="KW-1133">Transmembrane helix</keyword>
<dbReference type="Pfam" id="PF02699">
    <property type="entry name" value="YajC"/>
    <property type="match status" value="1"/>
</dbReference>
<name>A0ABT2ELA6_9BACT</name>
<evidence type="ECO:0000256" key="6">
    <source>
        <dbReference type="ARBA" id="ARBA00022927"/>
    </source>
</evidence>
<reference evidence="11 12" key="1">
    <citation type="submission" date="2022-08" db="EMBL/GenBank/DDBJ databases">
        <title>Bacterial and archaeal communities from various locations to study Microbial Dark Matter (Phase II).</title>
        <authorList>
            <person name="Stepanauskas R."/>
        </authorList>
    </citation>
    <scope>NUCLEOTIDE SEQUENCE [LARGE SCALE GENOMIC DNA]</scope>
    <source>
        <strain evidence="11 12">PD1</strain>
    </source>
</reference>
<dbReference type="PANTHER" id="PTHR33909">
    <property type="entry name" value="SEC TRANSLOCON ACCESSORY COMPLEX SUBUNIT YAJC"/>
    <property type="match status" value="1"/>
</dbReference>
<evidence type="ECO:0000256" key="3">
    <source>
        <dbReference type="ARBA" id="ARBA00022448"/>
    </source>
</evidence>
<dbReference type="RefSeq" id="WP_259094748.1">
    <property type="nucleotide sequence ID" value="NZ_CP130454.1"/>
</dbReference>
<organism evidence="11 12">
    <name type="scientific">Candidatus Fervidibacter sacchari</name>
    <dbReference type="NCBI Taxonomy" id="1448929"/>
    <lineage>
        <taxon>Bacteria</taxon>
        <taxon>Candidatus Fervidibacterota</taxon>
        <taxon>Candidatus Fervidibacter</taxon>
    </lineage>
</organism>
<dbReference type="SMART" id="SM01323">
    <property type="entry name" value="YajC"/>
    <property type="match status" value="1"/>
</dbReference>
<evidence type="ECO:0000256" key="5">
    <source>
        <dbReference type="ARBA" id="ARBA00022692"/>
    </source>
</evidence>
<comment type="caution">
    <text evidence="11">The sequence shown here is derived from an EMBL/GenBank/DDBJ whole genome shotgun (WGS) entry which is preliminary data.</text>
</comment>
<dbReference type="EMBL" id="JANUCP010000002">
    <property type="protein sequence ID" value="MCS3918719.1"/>
    <property type="molecule type" value="Genomic_DNA"/>
</dbReference>
<dbReference type="PRINTS" id="PR01853">
    <property type="entry name" value="YAJCTRNLCASE"/>
</dbReference>
<dbReference type="Proteomes" id="UP001204798">
    <property type="component" value="Unassembled WGS sequence"/>
</dbReference>
<dbReference type="NCBIfam" id="TIGR00739">
    <property type="entry name" value="yajC"/>
    <property type="match status" value="1"/>
</dbReference>
<accession>A0ABT2ELA6</accession>
<evidence type="ECO:0000313" key="11">
    <source>
        <dbReference type="EMBL" id="MCS3918719.1"/>
    </source>
</evidence>
<evidence type="ECO:0000256" key="4">
    <source>
        <dbReference type="ARBA" id="ARBA00022475"/>
    </source>
</evidence>
<proteinExistence type="inferred from homology"/>
<gene>
    <name evidence="11" type="ORF">M2350_001119</name>
</gene>
<protein>
    <submittedName>
        <fullName evidence="11">Preprotein translocase subunit YajC</fullName>
    </submittedName>
</protein>
<dbReference type="PANTHER" id="PTHR33909:SF1">
    <property type="entry name" value="SEC TRANSLOCON ACCESSORY COMPLEX SUBUNIT YAJC"/>
    <property type="match status" value="1"/>
</dbReference>
<keyword evidence="4" id="KW-1003">Cell membrane</keyword>
<evidence type="ECO:0000256" key="7">
    <source>
        <dbReference type="ARBA" id="ARBA00022989"/>
    </source>
</evidence>
<comment type="subcellular location">
    <subcellularLocation>
        <location evidence="1">Cell membrane</location>
        <topology evidence="1">Single-pass membrane protein</topology>
    </subcellularLocation>
</comment>
<evidence type="ECO:0000256" key="9">
    <source>
        <dbReference type="ARBA" id="ARBA00023136"/>
    </source>
</evidence>
<keyword evidence="9 10" id="KW-0472">Membrane</keyword>
<keyword evidence="3" id="KW-0813">Transport</keyword>
<evidence type="ECO:0000256" key="2">
    <source>
        <dbReference type="ARBA" id="ARBA00006742"/>
    </source>
</evidence>
<evidence type="ECO:0000256" key="10">
    <source>
        <dbReference type="SAM" id="Phobius"/>
    </source>
</evidence>
<feature type="transmembrane region" description="Helical" evidence="10">
    <location>
        <begin position="6"/>
        <end position="25"/>
    </location>
</feature>
<keyword evidence="6" id="KW-0653">Protein transport</keyword>